<evidence type="ECO:0000313" key="8">
    <source>
        <dbReference type="Proteomes" id="UP000053958"/>
    </source>
</evidence>
<dbReference type="InterPro" id="IPR002935">
    <property type="entry name" value="SAM_O-MeTrfase"/>
</dbReference>
<evidence type="ECO:0000256" key="4">
    <source>
        <dbReference type="ARBA" id="ARBA00022691"/>
    </source>
</evidence>
<protein>
    <recommendedName>
        <fullName evidence="1">catechol O-methyltransferase</fullName>
        <ecNumber evidence="1">2.1.1.6</ecNumber>
    </recommendedName>
</protein>
<accession>A0A0F4YT61</accession>
<dbReference type="GO" id="GO:0006584">
    <property type="term" value="P:catecholamine metabolic process"/>
    <property type="evidence" value="ECO:0007669"/>
    <property type="project" value="UniProtKB-KW"/>
</dbReference>
<evidence type="ECO:0000256" key="3">
    <source>
        <dbReference type="ARBA" id="ARBA00022679"/>
    </source>
</evidence>
<reference evidence="7 8" key="1">
    <citation type="submission" date="2015-04" db="EMBL/GenBank/DDBJ databases">
        <authorList>
            <person name="Heijne W.H."/>
            <person name="Fedorova N.D."/>
            <person name="Nierman W.C."/>
            <person name="Vollebregt A.W."/>
            <person name="Zhao Z."/>
            <person name="Wu L."/>
            <person name="Kumar M."/>
            <person name="Stam H."/>
            <person name="van den Berg M.A."/>
            <person name="Pel H.J."/>
        </authorList>
    </citation>
    <scope>NUCLEOTIDE SEQUENCE [LARGE SCALE GENOMIC DNA]</scope>
    <source>
        <strain evidence="7 8">CBS 393.64</strain>
    </source>
</reference>
<dbReference type="PANTHER" id="PTHR43836:SF2">
    <property type="entry name" value="CATECHOL O-METHYLTRANSFERASE 1-RELATED"/>
    <property type="match status" value="1"/>
</dbReference>
<dbReference type="AlphaFoldDB" id="A0A0F4YT61"/>
<proteinExistence type="inferred from homology"/>
<dbReference type="InterPro" id="IPR029063">
    <property type="entry name" value="SAM-dependent_MTases_sf"/>
</dbReference>
<dbReference type="EMBL" id="LASV01000185">
    <property type="protein sequence ID" value="KKA21429.1"/>
    <property type="molecule type" value="Genomic_DNA"/>
</dbReference>
<keyword evidence="5" id="KW-0128">Catecholamine metabolism</keyword>
<sequence length="337" mass="37753">MASTTNPSEFDSSRAYIRRKFDGTPWFDDGREIQLLHYVYNQPNLDEIRGNPRKVLDVIDEYARTKGYLMNVGPYKGKIVTDLIAEVKPETMVELGGYVGYSAILFGNAVREAGGKRYFSLERNPEFGAVATMLVDLAGLRDVVRVVIGRSDLSLQRLYNEGQLTHIDLLFLDHYKPAYMTDLKLCEHFGLVTPGTVLAADNVLFPGNPPYLEYVRSSVEQKRAAAKEGAGKGYNFEGILERSKTQYSHRVGEEKPALDVVGNPNLVYESRLVESFEPSGEKASVCSLDHGRAISWLIHCAGRGRDHEMRGRGPGNLIPWSGLRVPWPGGRWRSCEH</sequence>
<dbReference type="RefSeq" id="XP_013328041.1">
    <property type="nucleotide sequence ID" value="XM_013472587.1"/>
</dbReference>
<dbReference type="Pfam" id="PF01596">
    <property type="entry name" value="Methyltransf_3"/>
    <property type="match status" value="1"/>
</dbReference>
<dbReference type="GO" id="GO:0008171">
    <property type="term" value="F:O-methyltransferase activity"/>
    <property type="evidence" value="ECO:0007669"/>
    <property type="project" value="InterPro"/>
</dbReference>
<dbReference type="PROSITE" id="PS51682">
    <property type="entry name" value="SAM_OMT_I"/>
    <property type="match status" value="1"/>
</dbReference>
<dbReference type="Gene3D" id="3.40.50.150">
    <property type="entry name" value="Vaccinia Virus protein VP39"/>
    <property type="match status" value="1"/>
</dbReference>
<dbReference type="GeneID" id="25316898"/>
<evidence type="ECO:0000256" key="5">
    <source>
        <dbReference type="ARBA" id="ARBA00022939"/>
    </source>
</evidence>
<dbReference type="Proteomes" id="UP000053958">
    <property type="component" value="Unassembled WGS sequence"/>
</dbReference>
<comment type="caution">
    <text evidence="7">The sequence shown here is derived from an EMBL/GenBank/DDBJ whole genome shotgun (WGS) entry which is preliminary data.</text>
</comment>
<evidence type="ECO:0000256" key="2">
    <source>
        <dbReference type="ARBA" id="ARBA00022603"/>
    </source>
</evidence>
<keyword evidence="2 7" id="KW-0489">Methyltransferase</keyword>
<evidence type="ECO:0000256" key="1">
    <source>
        <dbReference type="ARBA" id="ARBA00012880"/>
    </source>
</evidence>
<keyword evidence="4" id="KW-0949">S-adenosyl-L-methionine</keyword>
<dbReference type="SUPFAM" id="SSF53335">
    <property type="entry name" value="S-adenosyl-L-methionine-dependent methyltransferases"/>
    <property type="match status" value="1"/>
</dbReference>
<gene>
    <name evidence="7" type="ORF">T310_4550</name>
</gene>
<dbReference type="STRING" id="1408163.A0A0F4YT61"/>
<dbReference type="GO" id="GO:0032259">
    <property type="term" value="P:methylation"/>
    <property type="evidence" value="ECO:0007669"/>
    <property type="project" value="UniProtKB-KW"/>
</dbReference>
<keyword evidence="8" id="KW-1185">Reference proteome</keyword>
<name>A0A0F4YT61_RASE3</name>
<evidence type="ECO:0000313" key="7">
    <source>
        <dbReference type="EMBL" id="KKA21429.1"/>
    </source>
</evidence>
<keyword evidence="3 7" id="KW-0808">Transferase</keyword>
<comment type="similarity">
    <text evidence="6">Belongs to the class I-like SAM-binding methyltransferase superfamily. Cation-dependent O-methyltransferase family.</text>
</comment>
<dbReference type="EC" id="2.1.1.6" evidence="1"/>
<evidence type="ECO:0000256" key="6">
    <source>
        <dbReference type="ARBA" id="ARBA00023453"/>
    </source>
</evidence>
<dbReference type="PANTHER" id="PTHR43836">
    <property type="entry name" value="CATECHOL O-METHYLTRANSFERASE 1-RELATED"/>
    <property type="match status" value="1"/>
</dbReference>
<dbReference type="OrthoDB" id="186626at2759"/>
<organism evidence="7 8">
    <name type="scientific">Rasamsonia emersonii (strain ATCC 16479 / CBS 393.64 / IMI 116815)</name>
    <dbReference type="NCBI Taxonomy" id="1408163"/>
    <lineage>
        <taxon>Eukaryota</taxon>
        <taxon>Fungi</taxon>
        <taxon>Dikarya</taxon>
        <taxon>Ascomycota</taxon>
        <taxon>Pezizomycotina</taxon>
        <taxon>Eurotiomycetes</taxon>
        <taxon>Eurotiomycetidae</taxon>
        <taxon>Eurotiales</taxon>
        <taxon>Trichocomaceae</taxon>
        <taxon>Rasamsonia</taxon>
    </lineage>
</organism>